<organism evidence="1 2">
    <name type="scientific">Trichomalopsis sarcophagae</name>
    <dbReference type="NCBI Taxonomy" id="543379"/>
    <lineage>
        <taxon>Eukaryota</taxon>
        <taxon>Metazoa</taxon>
        <taxon>Ecdysozoa</taxon>
        <taxon>Arthropoda</taxon>
        <taxon>Hexapoda</taxon>
        <taxon>Insecta</taxon>
        <taxon>Pterygota</taxon>
        <taxon>Neoptera</taxon>
        <taxon>Endopterygota</taxon>
        <taxon>Hymenoptera</taxon>
        <taxon>Apocrita</taxon>
        <taxon>Proctotrupomorpha</taxon>
        <taxon>Chalcidoidea</taxon>
        <taxon>Pteromalidae</taxon>
        <taxon>Pteromalinae</taxon>
        <taxon>Trichomalopsis</taxon>
    </lineage>
</organism>
<gene>
    <name evidence="1" type="ORF">TSAR_003693</name>
</gene>
<dbReference type="Proteomes" id="UP000215335">
    <property type="component" value="Unassembled WGS sequence"/>
</dbReference>
<protein>
    <submittedName>
        <fullName evidence="1">Uncharacterized protein</fullName>
    </submittedName>
</protein>
<dbReference type="Gene3D" id="3.30.70.270">
    <property type="match status" value="1"/>
</dbReference>
<accession>A0A232ELC5</accession>
<dbReference type="InterPro" id="IPR043128">
    <property type="entry name" value="Rev_trsase/Diguanyl_cyclase"/>
</dbReference>
<evidence type="ECO:0000313" key="2">
    <source>
        <dbReference type="Proteomes" id="UP000215335"/>
    </source>
</evidence>
<sequence length="35" mass="4255">MPNLAELTRPLELLLKKNQRFKWGPEQDQKIQEMM</sequence>
<dbReference type="AlphaFoldDB" id="A0A232ELC5"/>
<comment type="caution">
    <text evidence="1">The sequence shown here is derived from an EMBL/GenBank/DDBJ whole genome shotgun (WGS) entry which is preliminary data.</text>
</comment>
<evidence type="ECO:0000313" key="1">
    <source>
        <dbReference type="EMBL" id="OXU19157.1"/>
    </source>
</evidence>
<dbReference type="EMBL" id="NNAY01003580">
    <property type="protein sequence ID" value="OXU19157.1"/>
    <property type="molecule type" value="Genomic_DNA"/>
</dbReference>
<keyword evidence="2" id="KW-1185">Reference proteome</keyword>
<reference evidence="1 2" key="1">
    <citation type="journal article" date="2017" name="Curr. Biol.">
        <title>The Evolution of Venom by Co-option of Single-Copy Genes.</title>
        <authorList>
            <person name="Martinson E.O."/>
            <person name="Mrinalini"/>
            <person name="Kelkar Y.D."/>
            <person name="Chang C.H."/>
            <person name="Werren J.H."/>
        </authorList>
    </citation>
    <scope>NUCLEOTIDE SEQUENCE [LARGE SCALE GENOMIC DNA]</scope>
    <source>
        <strain evidence="1 2">Alberta</strain>
        <tissue evidence="1">Whole body</tissue>
    </source>
</reference>
<proteinExistence type="predicted"/>
<name>A0A232ELC5_9HYME</name>